<dbReference type="EMBL" id="JACHLY010000002">
    <property type="protein sequence ID" value="MBB6000997.1"/>
    <property type="molecule type" value="Genomic_DNA"/>
</dbReference>
<gene>
    <name evidence="7" type="ORF">HNR25_004826</name>
</gene>
<dbReference type="Proteomes" id="UP000578077">
    <property type="component" value="Unassembled WGS sequence"/>
</dbReference>
<organism evidence="7 8">
    <name type="scientific">Streptomonospora salina</name>
    <dbReference type="NCBI Taxonomy" id="104205"/>
    <lineage>
        <taxon>Bacteria</taxon>
        <taxon>Bacillati</taxon>
        <taxon>Actinomycetota</taxon>
        <taxon>Actinomycetes</taxon>
        <taxon>Streptosporangiales</taxon>
        <taxon>Nocardiopsidaceae</taxon>
        <taxon>Streptomonospora</taxon>
    </lineage>
</organism>
<reference evidence="7 8" key="1">
    <citation type="submission" date="2020-08" db="EMBL/GenBank/DDBJ databases">
        <title>Sequencing the genomes of 1000 actinobacteria strains.</title>
        <authorList>
            <person name="Klenk H.-P."/>
        </authorList>
    </citation>
    <scope>NUCLEOTIDE SEQUENCE [LARGE SCALE GENOMIC DNA]</scope>
    <source>
        <strain evidence="7 8">DSM 44593</strain>
    </source>
</reference>
<dbReference type="RefSeq" id="WP_184639955.1">
    <property type="nucleotide sequence ID" value="NZ_BAABKT010000018.1"/>
</dbReference>
<dbReference type="SMART" id="SM00345">
    <property type="entry name" value="HTH_GNTR"/>
    <property type="match status" value="1"/>
</dbReference>
<dbReference type="InterPro" id="IPR015424">
    <property type="entry name" value="PyrdxlP-dep_Trfase"/>
</dbReference>
<dbReference type="InterPro" id="IPR051446">
    <property type="entry name" value="HTH_trans_reg/aminotransferase"/>
</dbReference>
<evidence type="ECO:0000256" key="4">
    <source>
        <dbReference type="ARBA" id="ARBA00023125"/>
    </source>
</evidence>
<proteinExistence type="inferred from homology"/>
<dbReference type="Pfam" id="PF00155">
    <property type="entry name" value="Aminotran_1_2"/>
    <property type="match status" value="1"/>
</dbReference>
<dbReference type="Gene3D" id="3.40.640.10">
    <property type="entry name" value="Type I PLP-dependent aspartate aminotransferase-like (Major domain)"/>
    <property type="match status" value="1"/>
</dbReference>
<evidence type="ECO:0000256" key="5">
    <source>
        <dbReference type="ARBA" id="ARBA00023163"/>
    </source>
</evidence>
<evidence type="ECO:0000259" key="6">
    <source>
        <dbReference type="PROSITE" id="PS50949"/>
    </source>
</evidence>
<comment type="similarity">
    <text evidence="1">In the C-terminal section; belongs to the class-I pyridoxal-phosphate-dependent aminotransferase family.</text>
</comment>
<dbReference type="AlphaFoldDB" id="A0A841EAE1"/>
<dbReference type="PROSITE" id="PS50949">
    <property type="entry name" value="HTH_GNTR"/>
    <property type="match status" value="1"/>
</dbReference>
<dbReference type="CDD" id="cd07377">
    <property type="entry name" value="WHTH_GntR"/>
    <property type="match status" value="1"/>
</dbReference>
<dbReference type="GO" id="GO:0030170">
    <property type="term" value="F:pyridoxal phosphate binding"/>
    <property type="evidence" value="ECO:0007669"/>
    <property type="project" value="InterPro"/>
</dbReference>
<evidence type="ECO:0000313" key="7">
    <source>
        <dbReference type="EMBL" id="MBB6000997.1"/>
    </source>
</evidence>
<name>A0A841EAE1_9ACTN</name>
<protein>
    <submittedName>
        <fullName evidence="7">DNA-binding transcriptional MocR family regulator</fullName>
    </submittedName>
</protein>
<dbReference type="Gene3D" id="1.10.10.10">
    <property type="entry name" value="Winged helix-like DNA-binding domain superfamily/Winged helix DNA-binding domain"/>
    <property type="match status" value="1"/>
</dbReference>
<keyword evidence="2" id="KW-0663">Pyridoxal phosphate</keyword>
<feature type="domain" description="HTH gntR-type" evidence="6">
    <location>
        <begin position="19"/>
        <end position="87"/>
    </location>
</feature>
<dbReference type="Pfam" id="PF00392">
    <property type="entry name" value="GntR"/>
    <property type="match status" value="1"/>
</dbReference>
<dbReference type="InterPro" id="IPR004839">
    <property type="entry name" value="Aminotransferase_I/II_large"/>
</dbReference>
<dbReference type="PANTHER" id="PTHR46577">
    <property type="entry name" value="HTH-TYPE TRANSCRIPTIONAL REGULATORY PROTEIN GABR"/>
    <property type="match status" value="1"/>
</dbReference>
<evidence type="ECO:0000313" key="8">
    <source>
        <dbReference type="Proteomes" id="UP000578077"/>
    </source>
</evidence>
<dbReference type="SUPFAM" id="SSF53383">
    <property type="entry name" value="PLP-dependent transferases"/>
    <property type="match status" value="1"/>
</dbReference>
<dbReference type="InterPro" id="IPR015421">
    <property type="entry name" value="PyrdxlP-dep_Trfase_major"/>
</dbReference>
<accession>A0A841EAE1</accession>
<keyword evidence="4 7" id="KW-0238">DNA-binding</keyword>
<dbReference type="InterPro" id="IPR036388">
    <property type="entry name" value="WH-like_DNA-bd_sf"/>
</dbReference>
<dbReference type="SUPFAM" id="SSF46785">
    <property type="entry name" value="Winged helix' DNA-binding domain"/>
    <property type="match status" value="1"/>
</dbReference>
<dbReference type="InterPro" id="IPR000524">
    <property type="entry name" value="Tscrpt_reg_HTH_GntR"/>
</dbReference>
<dbReference type="GO" id="GO:0003677">
    <property type="term" value="F:DNA binding"/>
    <property type="evidence" value="ECO:0007669"/>
    <property type="project" value="UniProtKB-KW"/>
</dbReference>
<dbReference type="CDD" id="cd00609">
    <property type="entry name" value="AAT_like"/>
    <property type="match status" value="1"/>
</dbReference>
<dbReference type="PANTHER" id="PTHR46577:SF1">
    <property type="entry name" value="HTH-TYPE TRANSCRIPTIONAL REGULATORY PROTEIN GABR"/>
    <property type="match status" value="1"/>
</dbReference>
<dbReference type="GO" id="GO:0003700">
    <property type="term" value="F:DNA-binding transcription factor activity"/>
    <property type="evidence" value="ECO:0007669"/>
    <property type="project" value="InterPro"/>
</dbReference>
<keyword evidence="3" id="KW-0805">Transcription regulation</keyword>
<dbReference type="InterPro" id="IPR036390">
    <property type="entry name" value="WH_DNA-bd_sf"/>
</dbReference>
<sequence length="478" mass="49723">MEPIEDLPGTLGAWSAGRGPLYLLLAARFRQVIDDGLLPSGTRLPPDRALAAALSVGRGTVVAAYDLLREEGRIVRRQGSGTRVAATAASRQPGADASTTPMFLHLLDPPDGLLLLSCAAPDDPPPEVAEAYGRIGLTARDLGYHPAGHPVLRAALADRYSARGRPTAPEQILVTTGAQQALSLLTQLLVAPGDSVLVEAPTYPGALDVLRQAGAVLRPVATGPDGIDVRAAAAVMDRHRPAMAYVISEYHNPTGAVLPAPQARRLAAAAAESGVRLVDDAVLGGLGFDGSGSGPGLQAPITVDSLSKAVWGGLRVGWLRGPASLVRRLSRLKAIHDLGTDVPAQLAAADLLRGFDTLLRRRCAGLRERHDHLRAELAARLPSWHCPAVPGGQTLWVRLPRGDGGSFAQTAARHGVAVLPGGVLDTTGASAAYLRIPFLLDPPVLTEAVRRLAAAWRAYDRSGAAGRPGPTALGAAVV</sequence>
<evidence type="ECO:0000256" key="2">
    <source>
        <dbReference type="ARBA" id="ARBA00022898"/>
    </source>
</evidence>
<keyword evidence="5" id="KW-0804">Transcription</keyword>
<evidence type="ECO:0000256" key="1">
    <source>
        <dbReference type="ARBA" id="ARBA00005384"/>
    </source>
</evidence>
<keyword evidence="8" id="KW-1185">Reference proteome</keyword>
<evidence type="ECO:0000256" key="3">
    <source>
        <dbReference type="ARBA" id="ARBA00023015"/>
    </source>
</evidence>
<comment type="caution">
    <text evidence="7">The sequence shown here is derived from an EMBL/GenBank/DDBJ whole genome shotgun (WGS) entry which is preliminary data.</text>
</comment>